<dbReference type="HOGENOM" id="CLU_2722404_0_0_1"/>
<gene>
    <name evidence="1" type="ORF">GALMADRAFT_592178</name>
</gene>
<dbReference type="EMBL" id="KL142384">
    <property type="protein sequence ID" value="KDR73834.1"/>
    <property type="molecule type" value="Genomic_DNA"/>
</dbReference>
<evidence type="ECO:0000313" key="2">
    <source>
        <dbReference type="Proteomes" id="UP000027222"/>
    </source>
</evidence>
<evidence type="ECO:0000313" key="1">
    <source>
        <dbReference type="EMBL" id="KDR73834.1"/>
    </source>
</evidence>
<reference evidence="2" key="1">
    <citation type="journal article" date="2014" name="Proc. Natl. Acad. Sci. U.S.A.">
        <title>Extensive sampling of basidiomycete genomes demonstrates inadequacy of the white-rot/brown-rot paradigm for wood decay fungi.</title>
        <authorList>
            <person name="Riley R."/>
            <person name="Salamov A.A."/>
            <person name="Brown D.W."/>
            <person name="Nagy L.G."/>
            <person name="Floudas D."/>
            <person name="Held B.W."/>
            <person name="Levasseur A."/>
            <person name="Lombard V."/>
            <person name="Morin E."/>
            <person name="Otillar R."/>
            <person name="Lindquist E.A."/>
            <person name="Sun H."/>
            <person name="LaButti K.M."/>
            <person name="Schmutz J."/>
            <person name="Jabbour D."/>
            <person name="Luo H."/>
            <person name="Baker S.E."/>
            <person name="Pisabarro A.G."/>
            <person name="Walton J.D."/>
            <person name="Blanchette R.A."/>
            <person name="Henrissat B."/>
            <person name="Martin F."/>
            <person name="Cullen D."/>
            <person name="Hibbett D.S."/>
            <person name="Grigoriev I.V."/>
        </authorList>
    </citation>
    <scope>NUCLEOTIDE SEQUENCE [LARGE SCALE GENOMIC DNA]</scope>
    <source>
        <strain evidence="2">CBS 339.88</strain>
    </source>
</reference>
<dbReference type="Proteomes" id="UP000027222">
    <property type="component" value="Unassembled WGS sequence"/>
</dbReference>
<name>A0A067T1L3_GALM3</name>
<organism evidence="1 2">
    <name type="scientific">Galerina marginata (strain CBS 339.88)</name>
    <dbReference type="NCBI Taxonomy" id="685588"/>
    <lineage>
        <taxon>Eukaryota</taxon>
        <taxon>Fungi</taxon>
        <taxon>Dikarya</taxon>
        <taxon>Basidiomycota</taxon>
        <taxon>Agaricomycotina</taxon>
        <taxon>Agaricomycetes</taxon>
        <taxon>Agaricomycetidae</taxon>
        <taxon>Agaricales</taxon>
        <taxon>Agaricineae</taxon>
        <taxon>Strophariaceae</taxon>
        <taxon>Galerina</taxon>
    </lineage>
</organism>
<proteinExistence type="predicted"/>
<dbReference type="AlphaFoldDB" id="A0A067T1L3"/>
<accession>A0A067T1L3</accession>
<protein>
    <submittedName>
        <fullName evidence="1">Uncharacterized protein</fullName>
    </submittedName>
</protein>
<sequence length="72" mass="8304">MMVAALRKRRNTRTIKGDRQGTNRGGKKFKYPLLLILSVQATEQRTLMFVISCSFSRSPSRYPCPLLYNSCF</sequence>
<keyword evidence="2" id="KW-1185">Reference proteome</keyword>